<reference evidence="2" key="1">
    <citation type="submission" date="2024-06" db="EMBL/GenBank/DDBJ databases">
        <authorList>
            <person name="Sun Y."/>
        </authorList>
    </citation>
    <scope>NUCLEOTIDE SEQUENCE</scope>
    <source>
        <strain evidence="2">IGA1.0</strain>
    </source>
</reference>
<dbReference type="AlphaFoldDB" id="A0AAU7QLU4"/>
<dbReference type="SUPFAM" id="SSF74653">
    <property type="entry name" value="TolA/TonB C-terminal domain"/>
    <property type="match status" value="1"/>
</dbReference>
<dbReference type="EMBL" id="CP157948">
    <property type="protein sequence ID" value="XBS90512.1"/>
    <property type="molecule type" value="Genomic_DNA"/>
</dbReference>
<dbReference type="Gene3D" id="3.30.1150.10">
    <property type="match status" value="1"/>
</dbReference>
<organism evidence="2">
    <name type="scientific">Rhodanobacter sp. IGA1.0</name>
    <dbReference type="NCBI Taxonomy" id="3158582"/>
    <lineage>
        <taxon>Bacteria</taxon>
        <taxon>Pseudomonadati</taxon>
        <taxon>Pseudomonadota</taxon>
        <taxon>Gammaproteobacteria</taxon>
        <taxon>Lysobacterales</taxon>
        <taxon>Rhodanobacteraceae</taxon>
        <taxon>Rhodanobacter</taxon>
    </lineage>
</organism>
<feature type="signal peptide" evidence="1">
    <location>
        <begin position="1"/>
        <end position="19"/>
    </location>
</feature>
<name>A0AAU7QLU4_9GAMM</name>
<protein>
    <submittedName>
        <fullName evidence="2">Energy transducer TonB</fullName>
    </submittedName>
</protein>
<gene>
    <name evidence="2" type="ORF">ABNK63_02400</name>
</gene>
<keyword evidence="1" id="KW-0732">Signal</keyword>
<dbReference type="RefSeq" id="WP_007807436.1">
    <property type="nucleotide sequence ID" value="NZ_CP157948.1"/>
</dbReference>
<accession>A0AAU7QLU4</accession>
<proteinExistence type="predicted"/>
<feature type="chain" id="PRO_5043504418" evidence="1">
    <location>
        <begin position="20"/>
        <end position="279"/>
    </location>
</feature>
<evidence type="ECO:0000313" key="2">
    <source>
        <dbReference type="EMBL" id="XBS90512.1"/>
    </source>
</evidence>
<evidence type="ECO:0000256" key="1">
    <source>
        <dbReference type="SAM" id="SignalP"/>
    </source>
</evidence>
<sequence length="279" mass="30030">MKRFLIGLSCALLSVAALATGPTALRKRMQASMLLTGTIVVAPDGSVRSYVIDHAEKVPKDVGSLIERNVWQWKFAPVLVNGAPVAAEAKMSFRVVAKPVGDDKFSIGISGAQFGEGSPGQSISIREMSWPAYPAVAARARVEGTVYLLLRVGRQGEVKEVVAEQVNMGVLDNERQLARWRPLLAKAAIAAARKWTFNLPASGRGVDDDNWFVRVPIGFGIGPRADDYGQWEVYIPGPRQPIPWFDGGRQVLSSADASPDGAISQPDRGLNLLTPLDGA</sequence>